<keyword evidence="2" id="KW-1185">Reference proteome</keyword>
<sequence length="71" mass="7992">MREQRAVESDTYVCLSEHVRISYEIDTDRSVQLDFRGRGEDGLTLSFSEAAFGELTRAVGRSNAELLRPPS</sequence>
<name>A0ABP6RL15_9PSEU</name>
<evidence type="ECO:0000313" key="1">
    <source>
        <dbReference type="EMBL" id="GAA3355688.1"/>
    </source>
</evidence>
<accession>A0ABP6RL15</accession>
<dbReference type="RefSeq" id="WP_224956826.1">
    <property type="nucleotide sequence ID" value="NZ_BAAAYK010000038.1"/>
</dbReference>
<dbReference type="EMBL" id="BAAAYK010000038">
    <property type="protein sequence ID" value="GAA3355688.1"/>
    <property type="molecule type" value="Genomic_DNA"/>
</dbReference>
<dbReference type="Proteomes" id="UP001500483">
    <property type="component" value="Unassembled WGS sequence"/>
</dbReference>
<proteinExistence type="predicted"/>
<protein>
    <recommendedName>
        <fullName evidence="3">DUF2283 domain-containing protein</fullName>
    </recommendedName>
</protein>
<evidence type="ECO:0008006" key="3">
    <source>
        <dbReference type="Google" id="ProtNLM"/>
    </source>
</evidence>
<comment type="caution">
    <text evidence="1">The sequence shown here is derived from an EMBL/GenBank/DDBJ whole genome shotgun (WGS) entry which is preliminary data.</text>
</comment>
<reference evidence="2" key="1">
    <citation type="journal article" date="2019" name="Int. J. Syst. Evol. Microbiol.">
        <title>The Global Catalogue of Microorganisms (GCM) 10K type strain sequencing project: providing services to taxonomists for standard genome sequencing and annotation.</title>
        <authorList>
            <consortium name="The Broad Institute Genomics Platform"/>
            <consortium name="The Broad Institute Genome Sequencing Center for Infectious Disease"/>
            <person name="Wu L."/>
            <person name="Ma J."/>
        </authorList>
    </citation>
    <scope>NUCLEOTIDE SEQUENCE [LARGE SCALE GENOMIC DNA]</scope>
    <source>
        <strain evidence="2">JCM 9687</strain>
    </source>
</reference>
<organism evidence="1 2">
    <name type="scientific">Saccharopolyspora gregorii</name>
    <dbReference type="NCBI Taxonomy" id="33914"/>
    <lineage>
        <taxon>Bacteria</taxon>
        <taxon>Bacillati</taxon>
        <taxon>Actinomycetota</taxon>
        <taxon>Actinomycetes</taxon>
        <taxon>Pseudonocardiales</taxon>
        <taxon>Pseudonocardiaceae</taxon>
        <taxon>Saccharopolyspora</taxon>
    </lineage>
</organism>
<evidence type="ECO:0000313" key="2">
    <source>
        <dbReference type="Proteomes" id="UP001500483"/>
    </source>
</evidence>
<gene>
    <name evidence="1" type="ORF">GCM10020366_16780</name>
</gene>